<dbReference type="SUPFAM" id="SSF47954">
    <property type="entry name" value="Cyclin-like"/>
    <property type="match status" value="2"/>
</dbReference>
<dbReference type="GO" id="GO:0006357">
    <property type="term" value="P:regulation of transcription by RNA polymerase II"/>
    <property type="evidence" value="ECO:0007669"/>
    <property type="project" value="InterPro"/>
</dbReference>
<dbReference type="OrthoDB" id="4951845at2759"/>
<accession>A0A0J9XK93</accession>
<dbReference type="AlphaFoldDB" id="A0A0J9XK93"/>
<keyword evidence="3" id="KW-1185">Reference proteome</keyword>
<reference evidence="2" key="1">
    <citation type="submission" date="2014-03" db="EMBL/GenBank/DDBJ databases">
        <authorList>
            <person name="Casaregola S."/>
        </authorList>
    </citation>
    <scope>NUCLEOTIDE SEQUENCE [LARGE SCALE GENOMIC DNA]</scope>
    <source>
        <strain evidence="2">CLIB 918</strain>
    </source>
</reference>
<dbReference type="InterPro" id="IPR043198">
    <property type="entry name" value="Cyclin/Ssn8"/>
</dbReference>
<dbReference type="Proteomes" id="UP000242525">
    <property type="component" value="Unassembled WGS sequence"/>
</dbReference>
<dbReference type="Gene3D" id="1.10.472.10">
    <property type="entry name" value="Cyclin-like"/>
    <property type="match status" value="2"/>
</dbReference>
<protein>
    <submittedName>
        <fullName evidence="2">Similar to Saccharomyces cerevisiae YJL006C CTK2 Beta subunit of C-terminal domain kinase I (CTDK-I)</fullName>
    </submittedName>
</protein>
<evidence type="ECO:0000259" key="1">
    <source>
        <dbReference type="Pfam" id="PF00134"/>
    </source>
</evidence>
<keyword evidence="2" id="KW-0418">Kinase</keyword>
<dbReference type="EMBL" id="CCBN010000025">
    <property type="protein sequence ID" value="CDO57812.1"/>
    <property type="molecule type" value="Genomic_DNA"/>
</dbReference>
<organism evidence="2 3">
    <name type="scientific">Geotrichum candidum</name>
    <name type="common">Oospora lactis</name>
    <name type="synonym">Dipodascus geotrichum</name>
    <dbReference type="NCBI Taxonomy" id="1173061"/>
    <lineage>
        <taxon>Eukaryota</taxon>
        <taxon>Fungi</taxon>
        <taxon>Dikarya</taxon>
        <taxon>Ascomycota</taxon>
        <taxon>Saccharomycotina</taxon>
        <taxon>Dipodascomycetes</taxon>
        <taxon>Dipodascales</taxon>
        <taxon>Dipodascaceae</taxon>
        <taxon>Geotrichum</taxon>
    </lineage>
</organism>
<dbReference type="GO" id="GO:0016301">
    <property type="term" value="F:kinase activity"/>
    <property type="evidence" value="ECO:0007669"/>
    <property type="project" value="UniProtKB-KW"/>
</dbReference>
<proteinExistence type="predicted"/>
<comment type="caution">
    <text evidence="2">The sequence shown here is derived from an EMBL/GenBank/DDBJ whole genome shotgun (WGS) entry which is preliminary data.</text>
</comment>
<keyword evidence="2" id="KW-0808">Transferase</keyword>
<dbReference type="InterPro" id="IPR036915">
    <property type="entry name" value="Cyclin-like_sf"/>
</dbReference>
<dbReference type="STRING" id="1173061.A0A0J9XK93"/>
<dbReference type="GO" id="GO:0016538">
    <property type="term" value="F:cyclin-dependent protein serine/threonine kinase regulator activity"/>
    <property type="evidence" value="ECO:0007669"/>
    <property type="project" value="InterPro"/>
</dbReference>
<evidence type="ECO:0000313" key="2">
    <source>
        <dbReference type="EMBL" id="CDO57812.1"/>
    </source>
</evidence>
<dbReference type="PANTHER" id="PTHR10026">
    <property type="entry name" value="CYCLIN"/>
    <property type="match status" value="1"/>
</dbReference>
<sequence>MTTPDQSQPASKQTFPHLLKRSTLFISPYRVERLFSKNDIPPNAFYTRLGQAAEVIFGQACKDLKFPVKTLSTAMMLVQHYCLFNGNNVLSTNLEITSTCLLIASKIEDTPKKSKDIIACLYHGFKYSPTKLEEIRIHVLHLERAVLETLGFDFRQTSPQYYVIKISKDLRLKKEVAKLAWDISIDAFSSLVYLYIPTHTVALASIVLAAKLSKDESIFPLNSESFESTRYKTNLALLEFLELYLNRPSNILRLVADEKYKDVYYDIFVPFKDDISRAIENFQISHRVDKNGRSSELAIRSSKLSNDGAVRYVLGWD</sequence>
<dbReference type="Pfam" id="PF00134">
    <property type="entry name" value="Cyclin_N"/>
    <property type="match status" value="1"/>
</dbReference>
<evidence type="ECO:0000313" key="3">
    <source>
        <dbReference type="Proteomes" id="UP000242525"/>
    </source>
</evidence>
<name>A0A0J9XK93_GEOCN</name>
<feature type="domain" description="Cyclin N-terminal" evidence="1">
    <location>
        <begin position="59"/>
        <end position="154"/>
    </location>
</feature>
<dbReference type="InterPro" id="IPR006671">
    <property type="entry name" value="Cyclin_N"/>
</dbReference>
<gene>
    <name evidence="2" type="ORF">BN980_GECA25s00934g</name>
</gene>